<reference evidence="3 4" key="1">
    <citation type="journal article" date="2021" name="Nat. Commun.">
        <title>Genetic determinants of endophytism in the Arabidopsis root mycobiome.</title>
        <authorList>
            <person name="Mesny F."/>
            <person name="Miyauchi S."/>
            <person name="Thiergart T."/>
            <person name="Pickel B."/>
            <person name="Atanasova L."/>
            <person name="Karlsson M."/>
            <person name="Huettel B."/>
            <person name="Barry K.W."/>
            <person name="Haridas S."/>
            <person name="Chen C."/>
            <person name="Bauer D."/>
            <person name="Andreopoulos W."/>
            <person name="Pangilinan J."/>
            <person name="LaButti K."/>
            <person name="Riley R."/>
            <person name="Lipzen A."/>
            <person name="Clum A."/>
            <person name="Drula E."/>
            <person name="Henrissat B."/>
            <person name="Kohler A."/>
            <person name="Grigoriev I.V."/>
            <person name="Martin F.M."/>
            <person name="Hacquard S."/>
        </authorList>
    </citation>
    <scope>NUCLEOTIDE SEQUENCE [LARGE SCALE GENOMIC DNA]</scope>
    <source>
        <strain evidence="3 4">MPI-CAGE-CH-0241</strain>
    </source>
</reference>
<dbReference type="EMBL" id="JAGPYM010000014">
    <property type="protein sequence ID" value="KAH6887458.1"/>
    <property type="molecule type" value="Genomic_DNA"/>
</dbReference>
<feature type="coiled-coil region" evidence="1">
    <location>
        <begin position="940"/>
        <end position="970"/>
    </location>
</feature>
<evidence type="ECO:0000256" key="2">
    <source>
        <dbReference type="SAM" id="MobiDB-lite"/>
    </source>
</evidence>
<keyword evidence="1" id="KW-0175">Coiled coil</keyword>
<sequence length="1111" mass="125862">MHSAFKMSTYRESYGEKYPFSFDRREALEELHRKFPDSLASSLLLPQYRQFLEECFPIQAGDWVTFERLAMETSYFVQTRLQSEPESGAFRQFMEKRIPIHRLHDCAKGCTPFAIGLRWIFYDRLEDFQNLLSAPIGRYIDGCDSIIPTRYVAKSGIQERFGELFDDASLQFVFAPSGSGKTTSILHKFSHQYGYYMVSSALRAGNVGQNIMDPKILEGASRDTYELFQMLKWIEPLLEPYEEKVAWTSSLCQAWWANILDARHRVYSSFRQTGGPESSEKRWLSFQLSCGKWDPFLQVFRLLSLSMSSEPDEGLQLFDPDPWSDDPHPDPDKFMVVDWVCIDEAQEDLRYSLGGGKREQDTIFANALVSWSNHAKITDSAPGYFRQAIFAGTSFNISKAQELRASMAEDIGPWHPFFNDRSYRSVGNFPLIMKEADTKKVLSARGLKPPVLDMAAKHAHSLWGRIKWTAMFADKILEEPGGCNLSDNTVRGLAKGTYDTVIIHLMDRLRAVQQRGDGAELLNKLLEAAISADIRDSAHVFYQESDMELVHQGFATVTSKISQLVTDLATNFTIVSRRNDRASACRKTNRPLNDTIIDETEDALIYLLAKAAQGDLTIDGVQLNRLTPKMVKKGFTVVDIMMATLPEGGRKAFAAAQSAKKTRHDALKKTLSSHHLEIVTEGENTKWTRLSVRLKPDESMEVNTIHELPKELMKNRFCITSMVSRDLDKLMQNEFTFTVADLTLNAQINERVVIDAIIRFFLGNRLEEELIHSIIGASSRTGLGHPAEYFMAVQLRQFFTDSPLSSTASLHGGGQLQEEWKERRRRVLVSLGQAQNGQGQRIHGLEDSTLITGLQTVKKSDKTFPQWTSLLKRWLEDIENSRQPCASFLMPHNDFGPDLIFALRRKDKSPILCSIQSKLGGGGSDAVPKSSLSWACVGRRKEIEEKKKRHDAEKETLKRFTEDLKGWQEEPSLVPLKAFIKGQLDETQMRINKNEDTIQSNWKQREKLGALEDRLLGGDHKWKDESKLSLLIKAGRDAAVATGEYGKEGKEGKNGKKIKKSNEVKADQEDKEARPETGCNEAHEYFSVIGREPAEALFGRAFTGLLQALKD</sequence>
<evidence type="ECO:0000313" key="4">
    <source>
        <dbReference type="Proteomes" id="UP000777438"/>
    </source>
</evidence>
<proteinExistence type="predicted"/>
<dbReference type="AlphaFoldDB" id="A0A9P8W488"/>
<accession>A0A9P8W488</accession>
<evidence type="ECO:0000313" key="3">
    <source>
        <dbReference type="EMBL" id="KAH6887458.1"/>
    </source>
</evidence>
<keyword evidence="4" id="KW-1185">Reference proteome</keyword>
<dbReference type="Proteomes" id="UP000777438">
    <property type="component" value="Unassembled WGS sequence"/>
</dbReference>
<name>A0A9P8W488_9HYPO</name>
<gene>
    <name evidence="3" type="ORF">B0T10DRAFT_607414</name>
</gene>
<feature type="region of interest" description="Disordered" evidence="2">
    <location>
        <begin position="1044"/>
        <end position="1079"/>
    </location>
</feature>
<evidence type="ECO:0000256" key="1">
    <source>
        <dbReference type="SAM" id="Coils"/>
    </source>
</evidence>
<feature type="compositionally biased region" description="Basic and acidic residues" evidence="2">
    <location>
        <begin position="1045"/>
        <end position="1075"/>
    </location>
</feature>
<organism evidence="3 4">
    <name type="scientific">Thelonectria olida</name>
    <dbReference type="NCBI Taxonomy" id="1576542"/>
    <lineage>
        <taxon>Eukaryota</taxon>
        <taxon>Fungi</taxon>
        <taxon>Dikarya</taxon>
        <taxon>Ascomycota</taxon>
        <taxon>Pezizomycotina</taxon>
        <taxon>Sordariomycetes</taxon>
        <taxon>Hypocreomycetidae</taxon>
        <taxon>Hypocreales</taxon>
        <taxon>Nectriaceae</taxon>
        <taxon>Thelonectria</taxon>
    </lineage>
</organism>
<dbReference type="OrthoDB" id="5065752at2759"/>
<comment type="caution">
    <text evidence="3">The sequence shown here is derived from an EMBL/GenBank/DDBJ whole genome shotgun (WGS) entry which is preliminary data.</text>
</comment>
<protein>
    <submittedName>
        <fullName evidence="3">Uncharacterized protein</fullName>
    </submittedName>
</protein>